<evidence type="ECO:0000313" key="2">
    <source>
        <dbReference type="Proteomes" id="UP000463337"/>
    </source>
</evidence>
<comment type="caution">
    <text evidence="1">The sequence shown here is derived from an EMBL/GenBank/DDBJ whole genome shotgun (WGS) entry which is preliminary data.</text>
</comment>
<organism evidence="1 2">
    <name type="scientific">Parabacteroides distasonis</name>
    <dbReference type="NCBI Taxonomy" id="823"/>
    <lineage>
        <taxon>Bacteria</taxon>
        <taxon>Pseudomonadati</taxon>
        <taxon>Bacteroidota</taxon>
        <taxon>Bacteroidia</taxon>
        <taxon>Bacteroidales</taxon>
        <taxon>Tannerellaceae</taxon>
        <taxon>Parabacteroides</taxon>
    </lineage>
</organism>
<protein>
    <submittedName>
        <fullName evidence="1">Uncharacterized protein</fullName>
    </submittedName>
</protein>
<accession>A0A7K0GNT0</accession>
<dbReference type="Proteomes" id="UP000463337">
    <property type="component" value="Unassembled WGS sequence"/>
</dbReference>
<reference evidence="1 2" key="1">
    <citation type="journal article" date="2019" name="Nat. Med.">
        <title>A library of human gut bacterial isolates paired with longitudinal multiomics data enables mechanistic microbiome research.</title>
        <authorList>
            <person name="Poyet M."/>
            <person name="Groussin M."/>
            <person name="Gibbons S.M."/>
            <person name="Avila-Pacheco J."/>
            <person name="Jiang X."/>
            <person name="Kearney S.M."/>
            <person name="Perrotta A.R."/>
            <person name="Berdy B."/>
            <person name="Zhao S."/>
            <person name="Lieberman T.D."/>
            <person name="Swanson P.K."/>
            <person name="Smith M."/>
            <person name="Roesemann S."/>
            <person name="Alexander J.E."/>
            <person name="Rich S.A."/>
            <person name="Livny J."/>
            <person name="Vlamakis H."/>
            <person name="Clish C."/>
            <person name="Bullock K."/>
            <person name="Deik A."/>
            <person name="Scott J."/>
            <person name="Pierce K.A."/>
            <person name="Xavier R.J."/>
            <person name="Alm E.J."/>
        </authorList>
    </citation>
    <scope>NUCLEOTIDE SEQUENCE [LARGE SCALE GENOMIC DNA]</scope>
    <source>
        <strain evidence="1 2">BIOML-A41</strain>
    </source>
</reference>
<proteinExistence type="predicted"/>
<name>A0A7K0GNT0_PARDI</name>
<gene>
    <name evidence="1" type="ORF">GKD59_22085</name>
</gene>
<evidence type="ECO:0000313" key="1">
    <source>
        <dbReference type="EMBL" id="MRY60540.1"/>
    </source>
</evidence>
<dbReference type="RefSeq" id="WP_053314945.1">
    <property type="nucleotide sequence ID" value="NZ_WKLT01000041.1"/>
</dbReference>
<dbReference type="EMBL" id="WKLT01000041">
    <property type="protein sequence ID" value="MRY60540.1"/>
    <property type="molecule type" value="Genomic_DNA"/>
</dbReference>
<dbReference type="AlphaFoldDB" id="A0A7K0GNT0"/>
<sequence length="98" mass="10902">MDYLDLQMLAGAALGLTEEQTEDIINDDEDFDSPLIEKFGVDLEQFGEIAEALLPFTPTLYSELTKTVYHAFVRQTGQGSCMAIVKQKAAEQPEKEEA</sequence>